<feature type="domain" description="Myosin motor" evidence="5">
    <location>
        <begin position="1"/>
        <end position="126"/>
    </location>
</feature>
<dbReference type="Proteomes" id="UP001162156">
    <property type="component" value="Unassembled WGS sequence"/>
</dbReference>
<comment type="caution">
    <text evidence="6">The sequence shown here is derived from an EMBL/GenBank/DDBJ whole genome shotgun (WGS) entry which is preliminary data.</text>
</comment>
<dbReference type="GO" id="GO:0000146">
    <property type="term" value="F:microfilament motor activity"/>
    <property type="evidence" value="ECO:0007669"/>
    <property type="project" value="TreeGrafter"/>
</dbReference>
<accession>A0AAV8ZLW8</accession>
<dbReference type="GO" id="GO:0016020">
    <property type="term" value="C:membrane"/>
    <property type="evidence" value="ECO:0007669"/>
    <property type="project" value="TreeGrafter"/>
</dbReference>
<dbReference type="PROSITE" id="PS51456">
    <property type="entry name" value="MYOSIN_MOTOR"/>
    <property type="match status" value="1"/>
</dbReference>
<dbReference type="SUPFAM" id="SSF52540">
    <property type="entry name" value="P-loop containing nucleoside triphosphate hydrolases"/>
    <property type="match status" value="1"/>
</dbReference>
<organism evidence="6 7">
    <name type="scientific">Rhamnusium bicolor</name>
    <dbReference type="NCBI Taxonomy" id="1586634"/>
    <lineage>
        <taxon>Eukaryota</taxon>
        <taxon>Metazoa</taxon>
        <taxon>Ecdysozoa</taxon>
        <taxon>Arthropoda</taxon>
        <taxon>Hexapoda</taxon>
        <taxon>Insecta</taxon>
        <taxon>Pterygota</taxon>
        <taxon>Neoptera</taxon>
        <taxon>Endopterygota</taxon>
        <taxon>Coleoptera</taxon>
        <taxon>Polyphaga</taxon>
        <taxon>Cucujiformia</taxon>
        <taxon>Chrysomeloidea</taxon>
        <taxon>Cerambycidae</taxon>
        <taxon>Lepturinae</taxon>
        <taxon>Rhagiini</taxon>
        <taxon>Rhamnusium</taxon>
    </lineage>
</organism>
<keyword evidence="2" id="KW-0067">ATP-binding</keyword>
<evidence type="ECO:0000256" key="1">
    <source>
        <dbReference type="ARBA" id="ARBA00022741"/>
    </source>
</evidence>
<dbReference type="GO" id="GO:0005737">
    <property type="term" value="C:cytoplasm"/>
    <property type="evidence" value="ECO:0007669"/>
    <property type="project" value="TreeGrafter"/>
</dbReference>
<keyword evidence="4" id="KW-0518">Myosin</keyword>
<dbReference type="Pfam" id="PF00063">
    <property type="entry name" value="Myosin_head"/>
    <property type="match status" value="1"/>
</dbReference>
<evidence type="ECO:0000256" key="3">
    <source>
        <dbReference type="ARBA" id="ARBA00023203"/>
    </source>
</evidence>
<sequence>MSLIAYNNELAIHLHLRDAKFYNYLNQSDCIKIEGDSRRLDSLRLAFNVLQVPTNMCNGIFQTLSAILWLGNLCFEDVDGERCQLTKEDEGIIDILSSLLGLERENLKQVVLLRQINVRETLQKSP</sequence>
<proteinExistence type="inferred from homology"/>
<keyword evidence="4" id="KW-0505">Motor protein</keyword>
<reference evidence="6" key="1">
    <citation type="journal article" date="2023" name="Insect Mol. Biol.">
        <title>Genome sequencing provides insights into the evolution of gene families encoding plant cell wall-degrading enzymes in longhorned beetles.</title>
        <authorList>
            <person name="Shin N.R."/>
            <person name="Okamura Y."/>
            <person name="Kirsch R."/>
            <person name="Pauchet Y."/>
        </authorList>
    </citation>
    <scope>NUCLEOTIDE SEQUENCE</scope>
    <source>
        <strain evidence="6">RBIC_L_NR</strain>
    </source>
</reference>
<evidence type="ECO:0000313" key="6">
    <source>
        <dbReference type="EMBL" id="KAJ8966480.1"/>
    </source>
</evidence>
<evidence type="ECO:0000256" key="2">
    <source>
        <dbReference type="ARBA" id="ARBA00022840"/>
    </source>
</evidence>
<dbReference type="GO" id="GO:0007015">
    <property type="term" value="P:actin filament organization"/>
    <property type="evidence" value="ECO:0007669"/>
    <property type="project" value="TreeGrafter"/>
</dbReference>
<name>A0AAV8ZLW8_9CUCU</name>
<comment type="caution">
    <text evidence="4">Lacks conserved residue(s) required for the propagation of feature annotation.</text>
</comment>
<dbReference type="GO" id="GO:0051015">
    <property type="term" value="F:actin filament binding"/>
    <property type="evidence" value="ECO:0007669"/>
    <property type="project" value="TreeGrafter"/>
</dbReference>
<dbReference type="Gene3D" id="1.20.120.720">
    <property type="entry name" value="Myosin VI head, motor domain, U50 subdomain"/>
    <property type="match status" value="1"/>
</dbReference>
<dbReference type="GO" id="GO:0016459">
    <property type="term" value="C:myosin complex"/>
    <property type="evidence" value="ECO:0007669"/>
    <property type="project" value="UniProtKB-KW"/>
</dbReference>
<protein>
    <recommendedName>
        <fullName evidence="5">Myosin motor domain-containing protein</fullName>
    </recommendedName>
</protein>
<dbReference type="EMBL" id="JANEYF010000999">
    <property type="protein sequence ID" value="KAJ8966480.1"/>
    <property type="molecule type" value="Genomic_DNA"/>
</dbReference>
<dbReference type="InterPro" id="IPR027417">
    <property type="entry name" value="P-loop_NTPase"/>
</dbReference>
<dbReference type="GO" id="GO:0005524">
    <property type="term" value="F:ATP binding"/>
    <property type="evidence" value="ECO:0007669"/>
    <property type="project" value="UniProtKB-KW"/>
</dbReference>
<dbReference type="Gene3D" id="1.10.10.820">
    <property type="match status" value="1"/>
</dbReference>
<evidence type="ECO:0000313" key="7">
    <source>
        <dbReference type="Proteomes" id="UP001162156"/>
    </source>
</evidence>
<comment type="similarity">
    <text evidence="4">Belongs to the TRAFAC class myosin-kinesin ATPase superfamily. Myosin family.</text>
</comment>
<gene>
    <name evidence="6" type="ORF">NQ314_003514</name>
</gene>
<evidence type="ECO:0000259" key="5">
    <source>
        <dbReference type="PROSITE" id="PS51456"/>
    </source>
</evidence>
<keyword evidence="3 4" id="KW-0009">Actin-binding</keyword>
<dbReference type="InterPro" id="IPR001609">
    <property type="entry name" value="Myosin_head_motor_dom-like"/>
</dbReference>
<dbReference type="AlphaFoldDB" id="A0AAV8ZLW8"/>
<evidence type="ECO:0000256" key="4">
    <source>
        <dbReference type="PROSITE-ProRule" id="PRU00782"/>
    </source>
</evidence>
<keyword evidence="7" id="KW-1185">Reference proteome</keyword>
<dbReference type="PANTHER" id="PTHR13140">
    <property type="entry name" value="MYOSIN"/>
    <property type="match status" value="1"/>
</dbReference>
<dbReference type="PANTHER" id="PTHR13140:SF561">
    <property type="entry name" value="MIP31562P1"/>
    <property type="match status" value="1"/>
</dbReference>
<keyword evidence="1" id="KW-0547">Nucleotide-binding</keyword>